<feature type="compositionally biased region" description="Low complexity" evidence="11">
    <location>
        <begin position="1458"/>
        <end position="1468"/>
    </location>
</feature>
<dbReference type="Pfam" id="PF00570">
    <property type="entry name" value="HRDC"/>
    <property type="match status" value="1"/>
</dbReference>
<dbReference type="SMART" id="SM00341">
    <property type="entry name" value="HRDC"/>
    <property type="match status" value="1"/>
</dbReference>
<keyword evidence="8" id="KW-0413">Isomerase</keyword>
<feature type="compositionally biased region" description="Polar residues" evidence="11">
    <location>
        <begin position="1431"/>
        <end position="1443"/>
    </location>
</feature>
<dbReference type="InterPro" id="IPR036390">
    <property type="entry name" value="WH_DNA-bd_sf"/>
</dbReference>
<dbReference type="GO" id="GO:0003677">
    <property type="term" value="F:DNA binding"/>
    <property type="evidence" value="ECO:0007669"/>
    <property type="project" value="UniProtKB-KW"/>
</dbReference>
<dbReference type="Gene3D" id="3.40.50.300">
    <property type="entry name" value="P-loop containing nucleotide triphosphate hydrolases"/>
    <property type="match status" value="2"/>
</dbReference>
<dbReference type="Gene3D" id="3.30.420.10">
    <property type="entry name" value="Ribonuclease H-like superfamily/Ribonuclease H"/>
    <property type="match status" value="1"/>
</dbReference>
<dbReference type="GO" id="GO:0009378">
    <property type="term" value="F:four-way junction helicase activity"/>
    <property type="evidence" value="ECO:0007669"/>
    <property type="project" value="TreeGrafter"/>
</dbReference>
<dbReference type="SMART" id="SM00474">
    <property type="entry name" value="35EXOc"/>
    <property type="match status" value="1"/>
</dbReference>
<dbReference type="PROSITE" id="PS51194">
    <property type="entry name" value="HELICASE_CTER"/>
    <property type="match status" value="1"/>
</dbReference>
<keyword evidence="7" id="KW-0238">DNA-binding</keyword>
<dbReference type="InterPro" id="IPR002562">
    <property type="entry name" value="3'-5'_exonuclease_dom"/>
</dbReference>
<evidence type="ECO:0000256" key="1">
    <source>
        <dbReference type="ARBA" id="ARBA00001947"/>
    </source>
</evidence>
<evidence type="ECO:0000256" key="5">
    <source>
        <dbReference type="ARBA" id="ARBA00022806"/>
    </source>
</evidence>
<dbReference type="Pfam" id="PF00270">
    <property type="entry name" value="DEAD"/>
    <property type="match status" value="1"/>
</dbReference>
<feature type="compositionally biased region" description="Acidic residues" evidence="11">
    <location>
        <begin position="453"/>
        <end position="473"/>
    </location>
</feature>
<organism evidence="15 16">
    <name type="scientific">Anguilla anguilla</name>
    <name type="common">European freshwater eel</name>
    <name type="synonym">Muraena anguilla</name>
    <dbReference type="NCBI Taxonomy" id="7936"/>
    <lineage>
        <taxon>Eukaryota</taxon>
        <taxon>Metazoa</taxon>
        <taxon>Chordata</taxon>
        <taxon>Craniata</taxon>
        <taxon>Vertebrata</taxon>
        <taxon>Euteleostomi</taxon>
        <taxon>Actinopterygii</taxon>
        <taxon>Neopterygii</taxon>
        <taxon>Teleostei</taxon>
        <taxon>Anguilliformes</taxon>
        <taxon>Anguillidae</taxon>
        <taxon>Anguilla</taxon>
    </lineage>
</organism>
<keyword evidence="3" id="KW-0547">Nucleotide-binding</keyword>
<sequence>MTDRTLPEWMSIDSNNETIEKKGQQGFLKKNLLEDDLPFLEFPGTVMYSREKNDCSFLSEDLRSCLEPGAAVGFDIEWPPSFAKGKTKKVAMVQLCASEEKCYLFHLSSMSGFPAGLKMLLQDESIKKVGVGIEGDMWKLLSDFDIKLKNFVELSNLANETLRCAEQWSLDGLVKHLLKRRLRKDKDVRCSQWDDFELTEDQKRYAATDAYAGLIIHKKLQDMVPGTTLHTAVKEKLLQMASEMKELAERVPEGVHINSAVELVEEMTVNLETLRSLLLGNNVEGYTTDAADIPDQGPLEEKEKAEAPSGEEVMFSHCTKKVSVNKLESEDVERSSDDLLGAPENSCDPVERVRAPEDCTSARQDGAWMSLDISEYELQMLERQAMQEELEEQSTLEFQDKKPLDDSSDLSYVVESDEELENEMLQCVEEVEKMSQEEKGLCRGEPERQQTTVDDDEDDEDEGIEEEEVEEFDPSLPEPTPEQINCLKTYFGHFRFKPVQWKVIYSVLKERRDNLVVMATGYGKSLCFQFPPVYCGGISVVVCPLISLMEDQVLQLKMSNIPACFLGSAQTSNIIPDLKKGLFRVAYMTPEFCSGRIALLEELNESIGLTLVAIDEAHCISEWGHDFRGAYRNLGLLKTRLPDVPIVALTATASPSIRVDIVQSLRLVQPVVTCTTFDRPNLYLDVHRKSGDLTQDLKQFLVKKSMGDYEFEGPTIVYCPSRKEAERVSSMLCRLGILCGVYHAGLGIKKRRETQHSFMRDEIQCIAATVAFGMGINKPDIRKVIHYGAPKEMESYYQEIGRAGRDGLPSACHVLWAGGDMTLNKFLLNQGKNDQFRGYKMKMLAKMEQYLKSPKCRRKLILSHFEDKQLRKVTSGIMGTNECCDNCRYRMVKSLSVEEPEPRLQNFGNEAYQLMSAISALDERFGVSVPILFLRGSSSQRVPDSRFSTLCKITPKGMRWLCSAEDETQRTLLLQPSADLCARVSVPARSHTPSAASGFPVSQAVVPVQRPQLDKYTRPESSKYVRSADASSARPQPASSLKPQTSRPAARPPPPAVSPRELELQVELYGKLVAGRQKLASEKDIPPAILATNKILLDMAKIRPCTQASLKVVDGVSEAKSKMLEPLLGIINEFCHRHGLQADASPKAADPRPSVPGLTEATFASSLGSAAITYRLFQQEGKSLRLVSDRRSLPLAVVESHLLQARRANLPLDMERAGLTPPIRHAITSAIKGHAVSSDFSGIKAVRALVPEHISTFLVQLTVMELERAGVPNTSPVAPSSARQSQPAVSKQEELAWIEPEDKPVRRDAQPAFSLKKQTSRDSDRIEMMEDQLFSPIPMPKRFGIKASTAPCSSEAGIATKPSVHASGIELVSSTKELVTDARSGLRSSTSQAGIKASAAPCSSEVVPAAMPCAIVPASWNEDELDEDTKNLFSVSPPQSVNQPVKRKLPEWAELPRGSVSSSTSTGSKKAKKKKGLFL</sequence>
<dbReference type="Gene3D" id="1.10.150.80">
    <property type="entry name" value="HRDC domain"/>
    <property type="match status" value="1"/>
</dbReference>
<dbReference type="CDD" id="cd06141">
    <property type="entry name" value="WRN_exo"/>
    <property type="match status" value="1"/>
</dbReference>
<dbReference type="SUPFAM" id="SSF53098">
    <property type="entry name" value="Ribonuclease H-like"/>
    <property type="match status" value="1"/>
</dbReference>
<dbReference type="InterPro" id="IPR029491">
    <property type="entry name" value="Helicase_HTH"/>
</dbReference>
<feature type="compositionally biased region" description="Basic residues" evidence="11">
    <location>
        <begin position="1469"/>
        <end position="1479"/>
    </location>
</feature>
<dbReference type="InterPro" id="IPR044876">
    <property type="entry name" value="HRDC_dom_sf"/>
</dbReference>
<feature type="compositionally biased region" description="Basic and acidic residues" evidence="11">
    <location>
        <begin position="436"/>
        <end position="448"/>
    </location>
</feature>
<dbReference type="FunFam" id="3.40.50.300:FF:000941">
    <property type="entry name" value="Werner syndrome RecQ like helicase"/>
    <property type="match status" value="1"/>
</dbReference>
<dbReference type="SUPFAM" id="SSF52540">
    <property type="entry name" value="P-loop containing nucleoside triphosphate hydrolases"/>
    <property type="match status" value="1"/>
</dbReference>
<evidence type="ECO:0000256" key="11">
    <source>
        <dbReference type="SAM" id="MobiDB-lite"/>
    </source>
</evidence>
<dbReference type="EC" id="5.6.2.4" evidence="10"/>
<evidence type="ECO:0000256" key="4">
    <source>
        <dbReference type="ARBA" id="ARBA00022801"/>
    </source>
</evidence>
<feature type="domain" description="Helicase ATP-binding" evidence="13">
    <location>
        <begin position="505"/>
        <end position="671"/>
    </location>
</feature>
<dbReference type="SUPFAM" id="SSF47819">
    <property type="entry name" value="HRDC-like"/>
    <property type="match status" value="1"/>
</dbReference>
<dbReference type="InterPro" id="IPR004589">
    <property type="entry name" value="DNA_helicase_ATP-dep_RecQ"/>
</dbReference>
<protein>
    <recommendedName>
        <fullName evidence="10">DNA 3'-5' helicase</fullName>
        <ecNumber evidence="10">5.6.2.4</ecNumber>
    </recommendedName>
</protein>
<feature type="region of interest" description="Disordered" evidence="11">
    <location>
        <begin position="327"/>
        <end position="351"/>
    </location>
</feature>
<feature type="region of interest" description="Disordered" evidence="11">
    <location>
        <begin position="1273"/>
        <end position="1293"/>
    </location>
</feature>
<dbReference type="GO" id="GO:0005737">
    <property type="term" value="C:cytoplasm"/>
    <property type="evidence" value="ECO:0007669"/>
    <property type="project" value="TreeGrafter"/>
</dbReference>
<keyword evidence="6" id="KW-0067">ATP-binding</keyword>
<feature type="region of interest" description="Disordered" evidence="11">
    <location>
        <begin position="1427"/>
        <end position="1479"/>
    </location>
</feature>
<feature type="region of interest" description="Disordered" evidence="11">
    <location>
        <begin position="386"/>
        <end position="408"/>
    </location>
</feature>
<feature type="compositionally biased region" description="Basic and acidic residues" evidence="11">
    <location>
        <begin position="1012"/>
        <end position="1023"/>
    </location>
</feature>
<dbReference type="SUPFAM" id="SSF46785">
    <property type="entry name" value="Winged helix' DNA-binding domain"/>
    <property type="match status" value="1"/>
</dbReference>
<proteinExistence type="inferred from homology"/>
<dbReference type="SMART" id="SM00490">
    <property type="entry name" value="HELICc"/>
    <property type="match status" value="1"/>
</dbReference>
<evidence type="ECO:0000313" key="15">
    <source>
        <dbReference type="EMBL" id="KAG5834390.1"/>
    </source>
</evidence>
<dbReference type="CDD" id="cd18794">
    <property type="entry name" value="SF2_C_RecQ"/>
    <property type="match status" value="1"/>
</dbReference>
<comment type="similarity">
    <text evidence="2">Belongs to the helicase family. RecQ subfamily.</text>
</comment>
<dbReference type="InterPro" id="IPR036388">
    <property type="entry name" value="WH-like_DNA-bd_sf"/>
</dbReference>
<evidence type="ECO:0000259" key="14">
    <source>
        <dbReference type="PROSITE" id="PS51194"/>
    </source>
</evidence>
<name>A0A9D3RLC4_ANGAN</name>
<dbReference type="SMART" id="SM00487">
    <property type="entry name" value="DEXDc"/>
    <property type="match status" value="1"/>
</dbReference>
<evidence type="ECO:0000256" key="8">
    <source>
        <dbReference type="ARBA" id="ARBA00023235"/>
    </source>
</evidence>
<feature type="domain" description="HRDC" evidence="12">
    <location>
        <begin position="1062"/>
        <end position="1141"/>
    </location>
</feature>
<comment type="catalytic activity">
    <reaction evidence="9">
        <text>Couples ATP hydrolysis with the unwinding of duplex DNA by translocating in the 3'-5' direction.</text>
        <dbReference type="EC" id="5.6.2.4"/>
    </reaction>
</comment>
<dbReference type="InterPro" id="IPR012337">
    <property type="entry name" value="RNaseH-like_sf"/>
</dbReference>
<keyword evidence="4" id="KW-0378">Hydrolase</keyword>
<dbReference type="Proteomes" id="UP001044222">
    <property type="component" value="Chromosome 15"/>
</dbReference>
<comment type="cofactor">
    <cofactor evidence="1">
        <name>Zn(2+)</name>
        <dbReference type="ChEBI" id="CHEBI:29105"/>
    </cofactor>
</comment>
<evidence type="ECO:0000259" key="13">
    <source>
        <dbReference type="PROSITE" id="PS51192"/>
    </source>
</evidence>
<comment type="caution">
    <text evidence="15">The sequence shown here is derived from an EMBL/GenBank/DDBJ whole genome shotgun (WGS) entry which is preliminary data.</text>
</comment>
<evidence type="ECO:0000256" key="6">
    <source>
        <dbReference type="ARBA" id="ARBA00022840"/>
    </source>
</evidence>
<dbReference type="Gene3D" id="1.10.10.10">
    <property type="entry name" value="Winged helix-like DNA-binding domain superfamily/Winged helix DNA-binding domain"/>
    <property type="match status" value="1"/>
</dbReference>
<dbReference type="GO" id="GO:0005524">
    <property type="term" value="F:ATP binding"/>
    <property type="evidence" value="ECO:0007669"/>
    <property type="project" value="UniProtKB-KW"/>
</dbReference>
<dbReference type="InterPro" id="IPR011545">
    <property type="entry name" value="DEAD/DEAH_box_helicase_dom"/>
</dbReference>
<dbReference type="PANTHER" id="PTHR13710:SF120">
    <property type="entry name" value="BIFUNCTIONAL 3'-5' EXONUCLEASE_ATP-DEPENDENT HELICASE WRN"/>
    <property type="match status" value="1"/>
</dbReference>
<dbReference type="FunFam" id="3.40.50.300:FF:001023">
    <property type="entry name" value="Werner syndrome RecQ like helicase"/>
    <property type="match status" value="1"/>
</dbReference>
<dbReference type="InterPro" id="IPR014001">
    <property type="entry name" value="Helicase_ATP-bd"/>
</dbReference>
<dbReference type="Pfam" id="PF14493">
    <property type="entry name" value="HTH_40"/>
    <property type="match status" value="1"/>
</dbReference>
<feature type="compositionally biased region" description="Basic and acidic residues" evidence="11">
    <location>
        <begin position="327"/>
        <end position="337"/>
    </location>
</feature>
<dbReference type="GO" id="GO:0005694">
    <property type="term" value="C:chromosome"/>
    <property type="evidence" value="ECO:0007669"/>
    <property type="project" value="TreeGrafter"/>
</dbReference>
<keyword evidence="5" id="KW-0347">Helicase</keyword>
<evidence type="ECO:0000256" key="2">
    <source>
        <dbReference type="ARBA" id="ARBA00005446"/>
    </source>
</evidence>
<feature type="compositionally biased region" description="Polar residues" evidence="11">
    <location>
        <begin position="1029"/>
        <end position="1045"/>
    </location>
</feature>
<evidence type="ECO:0000256" key="9">
    <source>
        <dbReference type="ARBA" id="ARBA00034617"/>
    </source>
</evidence>
<evidence type="ECO:0000256" key="10">
    <source>
        <dbReference type="ARBA" id="ARBA00034808"/>
    </source>
</evidence>
<feature type="compositionally biased region" description="Polar residues" evidence="11">
    <location>
        <begin position="1273"/>
        <end position="1289"/>
    </location>
</feature>
<dbReference type="FunFam" id="1.10.150.80:FF:000005">
    <property type="entry name" value="Werner syndrome ATP-dependent helicase homolog"/>
    <property type="match status" value="1"/>
</dbReference>
<dbReference type="Pfam" id="PF16124">
    <property type="entry name" value="RecQ_Zn_bind"/>
    <property type="match status" value="1"/>
</dbReference>
<feature type="region of interest" description="Disordered" evidence="11">
    <location>
        <begin position="1010"/>
        <end position="1060"/>
    </location>
</feature>
<dbReference type="PROSITE" id="PS51192">
    <property type="entry name" value="HELICASE_ATP_BIND_1"/>
    <property type="match status" value="1"/>
</dbReference>
<dbReference type="PROSITE" id="PS50967">
    <property type="entry name" value="HRDC"/>
    <property type="match status" value="1"/>
</dbReference>
<gene>
    <name evidence="15" type="ORF">ANANG_G00261010</name>
</gene>
<keyword evidence="16" id="KW-1185">Reference proteome</keyword>
<dbReference type="InterPro" id="IPR027417">
    <property type="entry name" value="P-loop_NTPase"/>
</dbReference>
<feature type="domain" description="Helicase C-terminal" evidence="14">
    <location>
        <begin position="696"/>
        <end position="847"/>
    </location>
</feature>
<dbReference type="GO" id="GO:0005654">
    <property type="term" value="C:nucleoplasm"/>
    <property type="evidence" value="ECO:0007669"/>
    <property type="project" value="TreeGrafter"/>
</dbReference>
<dbReference type="GO" id="GO:0000723">
    <property type="term" value="P:telomere maintenance"/>
    <property type="evidence" value="ECO:0007669"/>
    <property type="project" value="TreeGrafter"/>
</dbReference>
<dbReference type="Pfam" id="PF01612">
    <property type="entry name" value="DNA_pol_A_exo1"/>
    <property type="match status" value="1"/>
</dbReference>
<dbReference type="GO" id="GO:0043138">
    <property type="term" value="F:3'-5' DNA helicase activity"/>
    <property type="evidence" value="ECO:0007669"/>
    <property type="project" value="UniProtKB-EC"/>
</dbReference>
<dbReference type="EMBL" id="JAFIRN010000015">
    <property type="protein sequence ID" value="KAG5834390.1"/>
    <property type="molecule type" value="Genomic_DNA"/>
</dbReference>
<feature type="region of interest" description="Disordered" evidence="11">
    <location>
        <begin position="436"/>
        <end position="480"/>
    </location>
</feature>
<dbReference type="InterPro" id="IPR032284">
    <property type="entry name" value="RecQ_Zn-bd"/>
</dbReference>
<dbReference type="InterPro" id="IPR036397">
    <property type="entry name" value="RNaseH_sf"/>
</dbReference>
<dbReference type="InterPro" id="IPR010997">
    <property type="entry name" value="HRDC-like_sf"/>
</dbReference>
<evidence type="ECO:0000313" key="16">
    <source>
        <dbReference type="Proteomes" id="UP001044222"/>
    </source>
</evidence>
<dbReference type="Pfam" id="PF00271">
    <property type="entry name" value="Helicase_C"/>
    <property type="match status" value="1"/>
</dbReference>
<reference evidence="15" key="1">
    <citation type="submission" date="2021-01" db="EMBL/GenBank/DDBJ databases">
        <title>A chromosome-scale assembly of European eel, Anguilla anguilla.</title>
        <authorList>
            <person name="Henkel C."/>
            <person name="Jong-Raadsen S.A."/>
            <person name="Dufour S."/>
            <person name="Weltzien F.-A."/>
            <person name="Palstra A.P."/>
            <person name="Pelster B."/>
            <person name="Spaink H.P."/>
            <person name="Van Den Thillart G.E."/>
            <person name="Jansen H."/>
            <person name="Zahm M."/>
            <person name="Klopp C."/>
            <person name="Cedric C."/>
            <person name="Louis A."/>
            <person name="Berthelot C."/>
            <person name="Parey E."/>
            <person name="Roest Crollius H."/>
            <person name="Montfort J."/>
            <person name="Robinson-Rechavi M."/>
            <person name="Bucao C."/>
            <person name="Bouchez O."/>
            <person name="Gislard M."/>
            <person name="Lluch J."/>
            <person name="Milhes M."/>
            <person name="Lampietro C."/>
            <person name="Lopez Roques C."/>
            <person name="Donnadieu C."/>
            <person name="Braasch I."/>
            <person name="Desvignes T."/>
            <person name="Postlethwait J."/>
            <person name="Bobe J."/>
            <person name="Guiguen Y."/>
            <person name="Dirks R."/>
        </authorList>
    </citation>
    <scope>NUCLEOTIDE SEQUENCE</scope>
    <source>
        <strain evidence="15">Tag_6206</strain>
        <tissue evidence="15">Liver</tissue>
    </source>
</reference>
<dbReference type="InterPro" id="IPR001650">
    <property type="entry name" value="Helicase_C-like"/>
</dbReference>
<dbReference type="GO" id="GO:0000724">
    <property type="term" value="P:double-strand break repair via homologous recombination"/>
    <property type="evidence" value="ECO:0007669"/>
    <property type="project" value="TreeGrafter"/>
</dbReference>
<dbReference type="GO" id="GO:0008408">
    <property type="term" value="F:3'-5' exonuclease activity"/>
    <property type="evidence" value="ECO:0007669"/>
    <property type="project" value="InterPro"/>
</dbReference>
<evidence type="ECO:0000256" key="7">
    <source>
        <dbReference type="ARBA" id="ARBA00023125"/>
    </source>
</evidence>
<accession>A0A9D3RLC4</accession>
<evidence type="ECO:0000256" key="3">
    <source>
        <dbReference type="ARBA" id="ARBA00022741"/>
    </source>
</evidence>
<dbReference type="NCBIfam" id="TIGR00614">
    <property type="entry name" value="recQ_fam"/>
    <property type="match status" value="1"/>
</dbReference>
<evidence type="ECO:0000259" key="12">
    <source>
        <dbReference type="PROSITE" id="PS50967"/>
    </source>
</evidence>
<dbReference type="InterPro" id="IPR002121">
    <property type="entry name" value="HRDC_dom"/>
</dbReference>
<dbReference type="PANTHER" id="PTHR13710">
    <property type="entry name" value="DNA HELICASE RECQ FAMILY MEMBER"/>
    <property type="match status" value="1"/>
</dbReference>